<name>A0A8S0PJ01_OLEEU</name>
<dbReference type="Pfam" id="PF05971">
    <property type="entry name" value="Methyltransf_10"/>
    <property type="match status" value="1"/>
</dbReference>
<dbReference type="EMBL" id="CACTIH010000098">
    <property type="protein sequence ID" value="CAA2953814.1"/>
    <property type="molecule type" value="Genomic_DNA"/>
</dbReference>
<gene>
    <name evidence="3" type="ORF">OLEA9_A052630</name>
</gene>
<dbReference type="InterPro" id="IPR029063">
    <property type="entry name" value="SAM-dependent_MTases_sf"/>
</dbReference>
<dbReference type="OrthoDB" id="514248at2759"/>
<evidence type="ECO:0000256" key="2">
    <source>
        <dbReference type="ARBA" id="ARBA00022679"/>
    </source>
</evidence>
<dbReference type="Gene3D" id="3.40.50.150">
    <property type="entry name" value="Vaccinia Virus protein VP39"/>
    <property type="match status" value="1"/>
</dbReference>
<dbReference type="Proteomes" id="UP000594638">
    <property type="component" value="Unassembled WGS sequence"/>
</dbReference>
<organism evidence="3 4">
    <name type="scientific">Olea europaea subsp. europaea</name>
    <dbReference type="NCBI Taxonomy" id="158383"/>
    <lineage>
        <taxon>Eukaryota</taxon>
        <taxon>Viridiplantae</taxon>
        <taxon>Streptophyta</taxon>
        <taxon>Embryophyta</taxon>
        <taxon>Tracheophyta</taxon>
        <taxon>Spermatophyta</taxon>
        <taxon>Magnoliopsida</taxon>
        <taxon>eudicotyledons</taxon>
        <taxon>Gunneridae</taxon>
        <taxon>Pentapetalae</taxon>
        <taxon>asterids</taxon>
        <taxon>lamiids</taxon>
        <taxon>Lamiales</taxon>
        <taxon>Oleaceae</taxon>
        <taxon>Oleeae</taxon>
        <taxon>Olea</taxon>
    </lineage>
</organism>
<dbReference type="GO" id="GO:0070475">
    <property type="term" value="P:rRNA base methylation"/>
    <property type="evidence" value="ECO:0007669"/>
    <property type="project" value="TreeGrafter"/>
</dbReference>
<dbReference type="GO" id="GO:0008168">
    <property type="term" value="F:methyltransferase activity"/>
    <property type="evidence" value="ECO:0007669"/>
    <property type="project" value="UniProtKB-KW"/>
</dbReference>
<evidence type="ECO:0000313" key="3">
    <source>
        <dbReference type="EMBL" id="CAA2953814.1"/>
    </source>
</evidence>
<keyword evidence="1 3" id="KW-0489">Methyltransferase</keyword>
<dbReference type="InterPro" id="IPR010286">
    <property type="entry name" value="METTL16/RlmF"/>
</dbReference>
<dbReference type="PANTHER" id="PTHR13393">
    <property type="entry name" value="SAM-DEPENDENT METHYLTRANSFERASE"/>
    <property type="match status" value="1"/>
</dbReference>
<dbReference type="PANTHER" id="PTHR13393:SF0">
    <property type="entry name" value="RNA N6-ADENOSINE-METHYLTRANSFERASE METTL16"/>
    <property type="match status" value="1"/>
</dbReference>
<dbReference type="AlphaFoldDB" id="A0A8S0PJ01"/>
<comment type="caution">
    <text evidence="3">The sequence shown here is derived from an EMBL/GenBank/DDBJ whole genome shotgun (WGS) entry which is preliminary data.</text>
</comment>
<sequence length="71" mass="8072">MEETGLNPKTFCGGALDEMVCPGGKEAFITRIIEDSAQLKHAFRVVHFNGWKKIKPQYPDLQTLKCWSHHS</sequence>
<protein>
    <submittedName>
        <fullName evidence="3">Methyltransferase 16 homolog</fullName>
    </submittedName>
</protein>
<keyword evidence="2" id="KW-0808">Transferase</keyword>
<evidence type="ECO:0000256" key="1">
    <source>
        <dbReference type="ARBA" id="ARBA00022603"/>
    </source>
</evidence>
<evidence type="ECO:0000313" key="4">
    <source>
        <dbReference type="Proteomes" id="UP000594638"/>
    </source>
</evidence>
<keyword evidence="4" id="KW-1185">Reference proteome</keyword>
<dbReference type="GO" id="GO:0005634">
    <property type="term" value="C:nucleus"/>
    <property type="evidence" value="ECO:0007669"/>
    <property type="project" value="TreeGrafter"/>
</dbReference>
<dbReference type="Gramene" id="OE9A052630T1">
    <property type="protein sequence ID" value="OE9A052630C1"/>
    <property type="gene ID" value="OE9A052630"/>
</dbReference>
<reference evidence="3 4" key="1">
    <citation type="submission" date="2019-12" db="EMBL/GenBank/DDBJ databases">
        <authorList>
            <person name="Alioto T."/>
            <person name="Alioto T."/>
            <person name="Gomez Garrido J."/>
        </authorList>
    </citation>
    <scope>NUCLEOTIDE SEQUENCE [LARGE SCALE GENOMIC DNA]</scope>
</reference>
<proteinExistence type="predicted"/>
<accession>A0A8S0PJ01</accession>